<organism evidence="1 2">
    <name type="scientific">Streptomyces boluensis</name>
    <dbReference type="NCBI Taxonomy" id="1775135"/>
    <lineage>
        <taxon>Bacteria</taxon>
        <taxon>Bacillati</taxon>
        <taxon>Actinomycetota</taxon>
        <taxon>Actinomycetes</taxon>
        <taxon>Kitasatosporales</taxon>
        <taxon>Streptomycetaceae</taxon>
        <taxon>Streptomyces</taxon>
    </lineage>
</organism>
<reference evidence="1" key="1">
    <citation type="submission" date="2020-01" db="EMBL/GenBank/DDBJ databases">
        <title>Whole-genome analyses of novel actinobacteria.</title>
        <authorList>
            <person name="Sahin N."/>
        </authorList>
    </citation>
    <scope>NUCLEOTIDE SEQUENCE</scope>
    <source>
        <strain evidence="1">YC537</strain>
    </source>
</reference>
<dbReference type="EMBL" id="JAAAHS010000370">
    <property type="protein sequence ID" value="NBE55788.1"/>
    <property type="molecule type" value="Genomic_DNA"/>
</dbReference>
<dbReference type="RefSeq" id="WP_161703857.1">
    <property type="nucleotide sequence ID" value="NZ_JAAAHS010000370.1"/>
</dbReference>
<dbReference type="PROSITE" id="PS51365">
    <property type="entry name" value="RENAL_DIPEPTIDASE_2"/>
    <property type="match status" value="1"/>
</dbReference>
<proteinExistence type="predicted"/>
<comment type="caution">
    <text evidence="1">The sequence shown here is derived from an EMBL/GenBank/DDBJ whole genome shotgun (WGS) entry which is preliminary data.</text>
</comment>
<dbReference type="GO" id="GO:0070573">
    <property type="term" value="F:metallodipeptidase activity"/>
    <property type="evidence" value="ECO:0007669"/>
    <property type="project" value="InterPro"/>
</dbReference>
<dbReference type="Gene3D" id="3.20.20.140">
    <property type="entry name" value="Metal-dependent hydrolases"/>
    <property type="match status" value="1"/>
</dbReference>
<dbReference type="GO" id="GO:0006508">
    <property type="term" value="P:proteolysis"/>
    <property type="evidence" value="ECO:0007669"/>
    <property type="project" value="InterPro"/>
</dbReference>
<evidence type="ECO:0000313" key="2">
    <source>
        <dbReference type="Proteomes" id="UP000598297"/>
    </source>
</evidence>
<dbReference type="PANTHER" id="PTHR10443">
    <property type="entry name" value="MICROSOMAL DIPEPTIDASE"/>
    <property type="match status" value="1"/>
</dbReference>
<protein>
    <submittedName>
        <fullName evidence="1">Membrane dipeptidase</fullName>
    </submittedName>
</protein>
<keyword evidence="2" id="KW-1185">Reference proteome</keyword>
<accession>A0A964UUQ9</accession>
<dbReference type="SUPFAM" id="SSF51556">
    <property type="entry name" value="Metallo-dependent hydrolases"/>
    <property type="match status" value="1"/>
</dbReference>
<dbReference type="Proteomes" id="UP000598297">
    <property type="component" value="Unassembled WGS sequence"/>
</dbReference>
<dbReference type="AlphaFoldDB" id="A0A964UUQ9"/>
<dbReference type="Pfam" id="PF01244">
    <property type="entry name" value="Peptidase_M19"/>
    <property type="match status" value="1"/>
</dbReference>
<dbReference type="InterPro" id="IPR032466">
    <property type="entry name" value="Metal_Hydrolase"/>
</dbReference>
<dbReference type="OrthoDB" id="9804920at2"/>
<gene>
    <name evidence="1" type="ORF">GUY60_31025</name>
</gene>
<evidence type="ECO:0000313" key="1">
    <source>
        <dbReference type="EMBL" id="NBE55788.1"/>
    </source>
</evidence>
<dbReference type="InterPro" id="IPR008257">
    <property type="entry name" value="Pept_M19"/>
</dbReference>
<sequence length="397" mass="42525">MPTEQHLEEARATLAEFPVADGHNDLPWALREQVRYDIDSRDIAADQTGRLHTDLARLRAGGVGAQFWSVYVRTDLTGDAAVSATLEQIDCVEQLLTRYPADLRRARTAADMEAARAEGRIASLMGAEGGHSINNSLATLRALHTLGVRYMTLTHNDNIAWADSATDKPGVGGLSPFGHAVVREMNRIGMLVDLSHVAATTMRAALDTSTAPVIFSHSSSRAVCDHPRNIPDDVLERLPANGGVAMATFVPKFVLQAAVDWTAAADDNMRAHGLHHLDTTAEAMKVHAAFEAAHPRPVATVGTVADHLDHMREVAGIDHIGIGGDYDGTAFTPDGLDDVAGYPNLIAELLTRGWSRPDLAKLTWQNAVRVLGAAEDVARDLGARTGPSVATLDQLDG</sequence>
<dbReference type="PANTHER" id="PTHR10443:SF12">
    <property type="entry name" value="DIPEPTIDASE"/>
    <property type="match status" value="1"/>
</dbReference>
<name>A0A964UUQ9_9ACTN</name>
<dbReference type="CDD" id="cd01301">
    <property type="entry name" value="rDP_like"/>
    <property type="match status" value="1"/>
</dbReference>